<protein>
    <submittedName>
        <fullName evidence="2">Gas vesicle protein</fullName>
    </submittedName>
</protein>
<feature type="region of interest" description="Disordered" evidence="1">
    <location>
        <begin position="73"/>
        <end position="92"/>
    </location>
</feature>
<proteinExistence type="predicted"/>
<dbReference type="Pfam" id="PF05120">
    <property type="entry name" value="GvpG"/>
    <property type="match status" value="1"/>
</dbReference>
<evidence type="ECO:0000256" key="1">
    <source>
        <dbReference type="SAM" id="MobiDB-lite"/>
    </source>
</evidence>
<dbReference type="RefSeq" id="WP_055421309.1">
    <property type="nucleotide sequence ID" value="NZ_CP019724.1"/>
</dbReference>
<gene>
    <name evidence="2" type="ORF">B1H29_02670</name>
</gene>
<reference evidence="2 3" key="1">
    <citation type="submission" date="2017-02" db="EMBL/GenBank/DDBJ databases">
        <title>Streptomyces pactum ACT12 Genome sequencing and assembly.</title>
        <authorList>
            <person name="Xue Q."/>
            <person name="Yan X."/>
            <person name="Jia L."/>
            <person name="Yan H."/>
        </authorList>
    </citation>
    <scope>NUCLEOTIDE SEQUENCE [LARGE SCALE GENOMIC DNA]</scope>
    <source>
        <strain evidence="2 3">ACT12</strain>
    </source>
</reference>
<dbReference type="AlphaFoldDB" id="A0A1S6J2J8"/>
<dbReference type="KEGG" id="spac:B1H29_02670"/>
<name>A0A1S6J2J8_9ACTN</name>
<dbReference type="EMBL" id="CP019724">
    <property type="protein sequence ID" value="AQS65982.1"/>
    <property type="molecule type" value="Genomic_DNA"/>
</dbReference>
<evidence type="ECO:0000313" key="3">
    <source>
        <dbReference type="Proteomes" id="UP000189443"/>
    </source>
</evidence>
<keyword evidence="3" id="KW-1185">Reference proteome</keyword>
<dbReference type="OrthoDB" id="3541554at2"/>
<evidence type="ECO:0000313" key="2">
    <source>
        <dbReference type="EMBL" id="AQS65982.1"/>
    </source>
</evidence>
<accession>A0A1S6J2J8</accession>
<organism evidence="2 3">
    <name type="scientific">Streptomyces pactum</name>
    <dbReference type="NCBI Taxonomy" id="68249"/>
    <lineage>
        <taxon>Bacteria</taxon>
        <taxon>Bacillati</taxon>
        <taxon>Actinomycetota</taxon>
        <taxon>Actinomycetes</taxon>
        <taxon>Kitasatosporales</taxon>
        <taxon>Streptomycetaceae</taxon>
        <taxon>Streptomyces</taxon>
    </lineage>
</organism>
<sequence length="92" mass="10370">MGIVSGLLLLPLAPVRGTAWIADHLLREARRQVHDPRAVQARLAALNRALDEGAIDEAAFEREEERLLALLERPYRPTGRTPTMDRAQRRHG</sequence>
<dbReference type="Proteomes" id="UP000189443">
    <property type="component" value="Chromosome"/>
</dbReference>
<dbReference type="InterPro" id="IPR007804">
    <property type="entry name" value="GvpG"/>
</dbReference>